<evidence type="ECO:0000313" key="2">
    <source>
        <dbReference type="Proteomes" id="UP000189681"/>
    </source>
</evidence>
<dbReference type="AlphaFoldDB" id="A0A1V4AS24"/>
<comment type="caution">
    <text evidence="1">The sequence shown here is derived from an EMBL/GenBank/DDBJ whole genome shotgun (WGS) entry which is preliminary data.</text>
</comment>
<accession>A0A1V4AS24</accession>
<sequence length="93" mass="10847">MSVHLLYKIDYETAITKQKQVYESATPYRVANDNILFGLIKPPAMRLALTLQTRMKTASRKKKDFKTAKNFKTASDVNRLHYFSRHQLFAHAE</sequence>
<proteinExistence type="predicted"/>
<gene>
    <name evidence="1" type="ORF">AYP45_12125</name>
</gene>
<protein>
    <submittedName>
        <fullName evidence="1">Uncharacterized protein</fullName>
    </submittedName>
</protein>
<dbReference type="Proteomes" id="UP000189681">
    <property type="component" value="Unassembled WGS sequence"/>
</dbReference>
<name>A0A1V4AS24_9BACT</name>
<reference evidence="1 2" key="1">
    <citation type="journal article" date="2017" name="Water Res.">
        <title>Discovery and metagenomic analysis of an anammox bacterial enrichment related to Candidatus "Brocadia caroliniensis" in a full-scale glycerol-fed nitritation-denitritation separate centrate treatment process.</title>
        <authorList>
            <person name="Park H."/>
            <person name="Brotto A.C."/>
            <person name="van Loosdrecht M.C."/>
            <person name="Chandran K."/>
        </authorList>
    </citation>
    <scope>NUCLEOTIDE SEQUENCE [LARGE SCALE GENOMIC DNA]</scope>
    <source>
        <strain evidence="1">26THWARD</strain>
    </source>
</reference>
<organism evidence="1 2">
    <name type="scientific">Candidatus Brocadia carolinensis</name>
    <dbReference type="NCBI Taxonomy" id="1004156"/>
    <lineage>
        <taxon>Bacteria</taxon>
        <taxon>Pseudomonadati</taxon>
        <taxon>Planctomycetota</taxon>
        <taxon>Candidatus Brocadiia</taxon>
        <taxon>Candidatus Brocadiales</taxon>
        <taxon>Candidatus Brocadiaceae</taxon>
        <taxon>Candidatus Brocadia</taxon>
    </lineage>
</organism>
<dbReference type="EMBL" id="AYTS01000108">
    <property type="protein sequence ID" value="OOP55906.1"/>
    <property type="molecule type" value="Genomic_DNA"/>
</dbReference>
<evidence type="ECO:0000313" key="1">
    <source>
        <dbReference type="EMBL" id="OOP55906.1"/>
    </source>
</evidence>